<dbReference type="SUPFAM" id="SSF53335">
    <property type="entry name" value="S-adenosyl-L-methionine-dependent methyltransferases"/>
    <property type="match status" value="1"/>
</dbReference>
<evidence type="ECO:0000313" key="2">
    <source>
        <dbReference type="Proteomes" id="UP000675940"/>
    </source>
</evidence>
<dbReference type="InterPro" id="IPR029063">
    <property type="entry name" value="SAM-dependent_MTases_sf"/>
</dbReference>
<comment type="caution">
    <text evidence="1">The sequence shown here is derived from an EMBL/GenBank/DDBJ whole genome shotgun (WGS) entry which is preliminary data.</text>
</comment>
<name>A0A940MP40_9RHOB</name>
<dbReference type="Proteomes" id="UP000675940">
    <property type="component" value="Unassembled WGS sequence"/>
</dbReference>
<gene>
    <name evidence="1" type="ORF">J5474_21475</name>
</gene>
<organism evidence="1 2">
    <name type="scientific">Sagittula salina</name>
    <dbReference type="NCBI Taxonomy" id="2820268"/>
    <lineage>
        <taxon>Bacteria</taxon>
        <taxon>Pseudomonadati</taxon>
        <taxon>Pseudomonadota</taxon>
        <taxon>Alphaproteobacteria</taxon>
        <taxon>Rhodobacterales</taxon>
        <taxon>Roseobacteraceae</taxon>
        <taxon>Sagittula</taxon>
    </lineage>
</organism>
<dbReference type="RefSeq" id="WP_209363947.1">
    <property type="nucleotide sequence ID" value="NZ_JAGISH010000022.1"/>
</dbReference>
<evidence type="ECO:0000313" key="1">
    <source>
        <dbReference type="EMBL" id="MBP0485051.1"/>
    </source>
</evidence>
<reference evidence="1" key="1">
    <citation type="submission" date="2021-03" db="EMBL/GenBank/DDBJ databases">
        <title>Sagittula salina sp. nov. strain M10.9X isolated from the marine waste.</title>
        <authorList>
            <person name="Satari L."/>
            <person name="Molina-Menor E."/>
            <person name="Vidal-Verdu A."/>
            <person name="Pascual J."/>
            <person name="Pereto J."/>
            <person name="Porcar M."/>
        </authorList>
    </citation>
    <scope>NUCLEOTIDE SEQUENCE</scope>
    <source>
        <strain evidence="1">M10.9X</strain>
    </source>
</reference>
<sequence length="217" mass="25620">MRFFKKYVRPWLPKEIDRHQMTLRFLSGGHWNHGIDVGGRRSVLLDKLAVDRKYILDFHNAADPKFSGDTLYHNLEHGLPKPEGTGGWDLVIANDVIEHVENKQRLVDDIFGNCRGDVVISLPNTQHFIYLKGLFRGGMSKQFVFDVEDGMDRHRWITYYDDNKAWLNRKAAEHGFDLVDYDEGWRTDGALHLLLLFLRDRRKYFVFNQVFHFRKRG</sequence>
<keyword evidence="2" id="KW-1185">Reference proteome</keyword>
<protein>
    <submittedName>
        <fullName evidence="1">Uncharacterized protein</fullName>
    </submittedName>
</protein>
<dbReference type="AlphaFoldDB" id="A0A940MP40"/>
<accession>A0A940MP40</accession>
<proteinExistence type="predicted"/>
<dbReference type="EMBL" id="JAGISH010000022">
    <property type="protein sequence ID" value="MBP0485051.1"/>
    <property type="molecule type" value="Genomic_DNA"/>
</dbReference>
<dbReference type="Gene3D" id="3.40.50.150">
    <property type="entry name" value="Vaccinia Virus protein VP39"/>
    <property type="match status" value="1"/>
</dbReference>